<dbReference type="PANTHER" id="PTHR36152">
    <property type="entry name" value="CYTOPLASMIC PROTEIN-RELATED"/>
    <property type="match status" value="1"/>
</dbReference>
<dbReference type="Proteomes" id="UP000663207">
    <property type="component" value="Chromosome"/>
</dbReference>
<dbReference type="EMBL" id="CP071502">
    <property type="protein sequence ID" value="QSX36487.1"/>
    <property type="molecule type" value="Genomic_DNA"/>
</dbReference>
<name>A0ABX7QZL3_9GAMM</name>
<reference evidence="2 3" key="1">
    <citation type="submission" date="2021-03" db="EMBL/GenBank/DDBJ databases">
        <title>Novel species identification of genus Shewanella.</title>
        <authorList>
            <person name="Liu G."/>
            <person name="Zhang Q."/>
        </authorList>
    </citation>
    <scope>NUCLEOTIDE SEQUENCE [LARGE SCALE GENOMIC DNA]</scope>
    <source>
        <strain evidence="2 3">FJAT-52962</strain>
    </source>
</reference>
<evidence type="ECO:0000256" key="1">
    <source>
        <dbReference type="SAM" id="SignalP"/>
    </source>
</evidence>
<evidence type="ECO:0000313" key="3">
    <source>
        <dbReference type="Proteomes" id="UP000663207"/>
    </source>
</evidence>
<dbReference type="Gene3D" id="2.30.110.20">
    <property type="entry name" value="Hcp1-like"/>
    <property type="match status" value="1"/>
</dbReference>
<sequence>MSACFRLLTLILALPILSAQGAAFLKIGDIKGESTAPSHQDEIDLLAWSWGANGNLQTKCVEELHIIKYTDSATVDLLLGQMTDTVFPEAKLSMNRQGDKRDYFELRLKNVTVSDYSSGVNGEQNRLTESLNLNFSEITVSYRRQISDGELGEPEETTLFPSKKCE</sequence>
<dbReference type="SUPFAM" id="SSF141452">
    <property type="entry name" value="Hcp1-like"/>
    <property type="match status" value="1"/>
</dbReference>
<feature type="signal peptide" evidence="1">
    <location>
        <begin position="1"/>
        <end position="21"/>
    </location>
</feature>
<accession>A0ABX7QZL3</accession>
<dbReference type="RefSeq" id="WP_207379854.1">
    <property type="nucleotide sequence ID" value="NZ_CP071502.1"/>
</dbReference>
<proteinExistence type="predicted"/>
<dbReference type="InterPro" id="IPR053165">
    <property type="entry name" value="HSI-I_assembly_Hcp1"/>
</dbReference>
<evidence type="ECO:0000313" key="2">
    <source>
        <dbReference type="EMBL" id="QSX36487.1"/>
    </source>
</evidence>
<dbReference type="Pfam" id="PF05638">
    <property type="entry name" value="T6SS_HCP"/>
    <property type="match status" value="1"/>
</dbReference>
<protein>
    <submittedName>
        <fullName evidence="2">Type VI secretion system tube protein Hcp</fullName>
    </submittedName>
</protein>
<dbReference type="InterPro" id="IPR036624">
    <property type="entry name" value="Hcp1-lik_sf"/>
</dbReference>
<gene>
    <name evidence="2" type="ORF">JYB85_14520</name>
</gene>
<organism evidence="2 3">
    <name type="scientific">Shewanella sedimentimangrovi</name>
    <dbReference type="NCBI Taxonomy" id="2814293"/>
    <lineage>
        <taxon>Bacteria</taxon>
        <taxon>Pseudomonadati</taxon>
        <taxon>Pseudomonadota</taxon>
        <taxon>Gammaproteobacteria</taxon>
        <taxon>Alteromonadales</taxon>
        <taxon>Shewanellaceae</taxon>
        <taxon>Shewanella</taxon>
    </lineage>
</organism>
<dbReference type="InterPro" id="IPR008514">
    <property type="entry name" value="T6SS_Hcp"/>
</dbReference>
<keyword evidence="1" id="KW-0732">Signal</keyword>
<keyword evidence="3" id="KW-1185">Reference proteome</keyword>
<feature type="chain" id="PRO_5046956105" evidence="1">
    <location>
        <begin position="22"/>
        <end position="166"/>
    </location>
</feature>
<dbReference type="PANTHER" id="PTHR36152:SF1">
    <property type="entry name" value="UBIQUITIN-LIKE DOMAIN-CONTAINING PROTEIN"/>
    <property type="match status" value="1"/>
</dbReference>